<evidence type="ECO:0000259" key="2">
    <source>
        <dbReference type="Pfam" id="PF12804"/>
    </source>
</evidence>
<gene>
    <name evidence="3" type="ORF">SAMN06295945_0961</name>
</gene>
<dbReference type="Proteomes" id="UP000218069">
    <property type="component" value="Unassembled WGS sequence"/>
</dbReference>
<dbReference type="InterPro" id="IPR029044">
    <property type="entry name" value="Nucleotide-diphossugar_trans"/>
</dbReference>
<dbReference type="AlphaFoldDB" id="A0A240E140"/>
<keyword evidence="4" id="KW-1185">Reference proteome</keyword>
<accession>A0A240E140</accession>
<evidence type="ECO:0000256" key="1">
    <source>
        <dbReference type="ARBA" id="ARBA00022842"/>
    </source>
</evidence>
<feature type="domain" description="MobA-like NTP transferase" evidence="2">
    <location>
        <begin position="14"/>
        <end position="168"/>
    </location>
</feature>
<proteinExistence type="predicted"/>
<sequence>MTLMTTHSLRLAVLLLAAGQGSRLGSVPKSLLKKDGKSLLRRFCNVVESFKPLEFLVVTGFHAEQIEEELAQMQVEASLEIRAVRNSSHVNDQASSVRLGLESLQSDFDVLLVALSDQPLIGASEIAELLEDFAKRTATEEIILPLVDGQRGNPVLFSRAVIERILKIPKMVCRPYMDEHSSLVRILHSSNAAYIIDIDTPEDLSKQGLSLP</sequence>
<dbReference type="GO" id="GO:0016779">
    <property type="term" value="F:nucleotidyltransferase activity"/>
    <property type="evidence" value="ECO:0007669"/>
    <property type="project" value="UniProtKB-KW"/>
</dbReference>
<dbReference type="InterPro" id="IPR025877">
    <property type="entry name" value="MobA-like_NTP_Trfase"/>
</dbReference>
<dbReference type="EMBL" id="OANS01000002">
    <property type="protein sequence ID" value="SNX28624.1"/>
    <property type="molecule type" value="Genomic_DNA"/>
</dbReference>
<organism evidence="3 4">
    <name type="scientific">Polynucleobacter meluiroseus</name>
    <dbReference type="NCBI Taxonomy" id="1938814"/>
    <lineage>
        <taxon>Bacteria</taxon>
        <taxon>Pseudomonadati</taxon>
        <taxon>Pseudomonadota</taxon>
        <taxon>Betaproteobacteria</taxon>
        <taxon>Burkholderiales</taxon>
        <taxon>Burkholderiaceae</taxon>
        <taxon>Polynucleobacter</taxon>
    </lineage>
</organism>
<evidence type="ECO:0000313" key="3">
    <source>
        <dbReference type="EMBL" id="SNX28624.1"/>
    </source>
</evidence>
<evidence type="ECO:0000313" key="4">
    <source>
        <dbReference type="Proteomes" id="UP000218069"/>
    </source>
</evidence>
<keyword evidence="3" id="KW-0548">Nucleotidyltransferase</keyword>
<keyword evidence="1" id="KW-0460">Magnesium</keyword>
<keyword evidence="3" id="KW-0808">Transferase</keyword>
<dbReference type="PANTHER" id="PTHR43777:SF1">
    <property type="entry name" value="MOLYBDENUM COFACTOR CYTIDYLYLTRANSFERASE"/>
    <property type="match status" value="1"/>
</dbReference>
<name>A0A240E140_9BURK</name>
<dbReference type="SUPFAM" id="SSF53448">
    <property type="entry name" value="Nucleotide-diphospho-sugar transferases"/>
    <property type="match status" value="1"/>
</dbReference>
<protein>
    <submittedName>
        <fullName evidence="3">Molybdenum cofactor cytidylyltransferase/nicotine blue oxidoreductase</fullName>
    </submittedName>
</protein>
<reference evidence="4" key="1">
    <citation type="submission" date="2017-08" db="EMBL/GenBank/DDBJ databases">
        <authorList>
            <person name="Varghese N."/>
            <person name="Submissions S."/>
        </authorList>
    </citation>
    <scope>NUCLEOTIDE SEQUENCE [LARGE SCALE GENOMIC DNA]</scope>
    <source>
        <strain evidence="4">AP-Melu-1000-B4</strain>
    </source>
</reference>
<dbReference type="PANTHER" id="PTHR43777">
    <property type="entry name" value="MOLYBDENUM COFACTOR CYTIDYLYLTRANSFERASE"/>
    <property type="match status" value="1"/>
</dbReference>
<dbReference type="Pfam" id="PF12804">
    <property type="entry name" value="NTP_transf_3"/>
    <property type="match status" value="1"/>
</dbReference>
<dbReference type="CDD" id="cd04182">
    <property type="entry name" value="GT_2_like_f"/>
    <property type="match status" value="1"/>
</dbReference>
<dbReference type="Gene3D" id="3.90.550.10">
    <property type="entry name" value="Spore Coat Polysaccharide Biosynthesis Protein SpsA, Chain A"/>
    <property type="match status" value="1"/>
</dbReference>